<dbReference type="EMBL" id="GL888108">
    <property type="protein sequence ID" value="EGI67309.1"/>
    <property type="molecule type" value="Genomic_DNA"/>
</dbReference>
<protein>
    <submittedName>
        <fullName evidence="1">Uncharacterized protein</fullName>
    </submittedName>
</protein>
<evidence type="ECO:0000313" key="2">
    <source>
        <dbReference type="Proteomes" id="UP000007755"/>
    </source>
</evidence>
<keyword evidence="2" id="KW-1185">Reference proteome</keyword>
<accession>F4WES5</accession>
<gene>
    <name evidence="1" type="ORF">G5I_04117</name>
</gene>
<name>F4WES5_ACREC</name>
<evidence type="ECO:0000313" key="1">
    <source>
        <dbReference type="EMBL" id="EGI67309.1"/>
    </source>
</evidence>
<reference evidence="1" key="1">
    <citation type="submission" date="2011-02" db="EMBL/GenBank/DDBJ databases">
        <title>The genome of the leaf-cutting ant Acromyrmex echinatior suggests key adaptations to social evolution and fungus farming.</title>
        <authorList>
            <person name="Nygaard S."/>
            <person name="Zhang G."/>
        </authorList>
    </citation>
    <scope>NUCLEOTIDE SEQUENCE</scope>
</reference>
<dbReference type="Proteomes" id="UP000007755">
    <property type="component" value="Unassembled WGS sequence"/>
</dbReference>
<organism evidence="2">
    <name type="scientific">Acromyrmex echinatior</name>
    <name type="common">Panamanian leafcutter ant</name>
    <name type="synonym">Acromyrmex octospinosus echinatior</name>
    <dbReference type="NCBI Taxonomy" id="103372"/>
    <lineage>
        <taxon>Eukaryota</taxon>
        <taxon>Metazoa</taxon>
        <taxon>Ecdysozoa</taxon>
        <taxon>Arthropoda</taxon>
        <taxon>Hexapoda</taxon>
        <taxon>Insecta</taxon>
        <taxon>Pterygota</taxon>
        <taxon>Neoptera</taxon>
        <taxon>Endopterygota</taxon>
        <taxon>Hymenoptera</taxon>
        <taxon>Apocrita</taxon>
        <taxon>Aculeata</taxon>
        <taxon>Formicoidea</taxon>
        <taxon>Formicidae</taxon>
        <taxon>Myrmicinae</taxon>
        <taxon>Acromyrmex</taxon>
    </lineage>
</organism>
<dbReference type="InParanoid" id="F4WES5"/>
<dbReference type="AlphaFoldDB" id="F4WES5"/>
<proteinExistence type="predicted"/>
<sequence length="177" mass="20065">MKQLTDIALISVLPLCSESECSVERKSFLCQDALRRPVHAAVQLSMFISERSPDWIAVYFHSSNSCSSVLALLSFIAFATPAVPLTNKPKTPNSDRSRCQFVNYTTFLFECNMDNSKELKDRERIAKQIAKASDLIRKKYRALKTDKIDEDIALEKHFNSIDEPLKQSIKNSANDES</sequence>